<dbReference type="OrthoDB" id="1078367at2759"/>
<dbReference type="InterPro" id="IPR000424">
    <property type="entry name" value="Primosome_PriB/ssb"/>
</dbReference>
<proteinExistence type="predicted"/>
<dbReference type="InterPro" id="IPR011344">
    <property type="entry name" value="ssDNA-bd"/>
</dbReference>
<evidence type="ECO:0000313" key="4">
    <source>
        <dbReference type="Proteomes" id="UP000541444"/>
    </source>
</evidence>
<name>A0A7J7LI87_9MAGN</name>
<protein>
    <submittedName>
        <fullName evidence="3">Uncharacterized protein</fullName>
    </submittedName>
</protein>
<gene>
    <name evidence="3" type="ORF">GIB67_023391</name>
</gene>
<reference evidence="3 4" key="1">
    <citation type="journal article" date="2020" name="IScience">
        <title>Genome Sequencing of the Endangered Kingdonia uniflora (Circaeasteraceae, Ranunculales) Reveals Potential Mechanisms of Evolutionary Specialization.</title>
        <authorList>
            <person name="Sun Y."/>
            <person name="Deng T."/>
            <person name="Zhang A."/>
            <person name="Moore M.J."/>
            <person name="Landis J.B."/>
            <person name="Lin N."/>
            <person name="Zhang H."/>
            <person name="Zhang X."/>
            <person name="Huang J."/>
            <person name="Zhang X."/>
            <person name="Sun H."/>
            <person name="Wang H."/>
        </authorList>
    </citation>
    <scope>NUCLEOTIDE SEQUENCE [LARGE SCALE GENOMIC DNA]</scope>
    <source>
        <strain evidence="3">TB1705</strain>
        <tissue evidence="3">Leaf</tissue>
    </source>
</reference>
<dbReference type="SUPFAM" id="SSF50249">
    <property type="entry name" value="Nucleic acid-binding proteins"/>
    <property type="match status" value="1"/>
</dbReference>
<dbReference type="GO" id="GO:0006264">
    <property type="term" value="P:mitochondrial DNA replication"/>
    <property type="evidence" value="ECO:0007669"/>
    <property type="project" value="TreeGrafter"/>
</dbReference>
<dbReference type="GO" id="GO:0003697">
    <property type="term" value="F:single-stranded DNA binding"/>
    <property type="evidence" value="ECO:0007669"/>
    <property type="project" value="InterPro"/>
</dbReference>
<comment type="caution">
    <text evidence="3">The sequence shown here is derived from an EMBL/GenBank/DDBJ whole genome shotgun (WGS) entry which is preliminary data.</text>
</comment>
<sequence>MNLSRALATKRLIQPLTLLQTSLFSASTTRAKKQPKAEKESIAKWANLDLLPSPKTKLGFQNGTKLPQIETTWPKPTEIPWQAKVANSVNLIGYIAEPVQVELTDNKYIAGTVLKQEDSKGFDPLWIPIVFEGDLALVAACHLKKNDLVYIAGRVNGDPPKFTMEQGQSSLQVMVHSLNYVQESVTEKQSGASSRDNLDSSISGFCSITFVCTSVLASSDAKTQSPAPFQDVLDSSFSGFCSITYVCTSVLASSDAKTQSCAPFQDVLDSSFSDNVVKDSDKMVKEGRSEETHWNDLDKNRHQWVDYRNKKLNGTVSTGHPDFMHKDSHESLWLDNAPNWFRLKLDQLDSNAPKESVVKDGKSIESSWKDFIENGSQWVDRRKDKLAGLINPKFPDFTRIGSKEALWISSAPKWALDKLEIGENFSKTIGGKGPASAEESWKNLVENQNKWWDNRYNKRNPKAPDFKHKDTGDVLWLNSAPAWVLPKLPPGKSEDAGTHATFS</sequence>
<dbReference type="PANTHER" id="PTHR10302:SF23">
    <property type="entry name" value="PROTEIN OSB4, CHLOROPLASTIC"/>
    <property type="match status" value="1"/>
</dbReference>
<dbReference type="Gene3D" id="2.40.50.140">
    <property type="entry name" value="Nucleic acid-binding proteins"/>
    <property type="match status" value="1"/>
</dbReference>
<evidence type="ECO:0000313" key="3">
    <source>
        <dbReference type="EMBL" id="KAF6142366.1"/>
    </source>
</evidence>
<dbReference type="AlphaFoldDB" id="A0A7J7LI87"/>
<dbReference type="PANTHER" id="PTHR10302">
    <property type="entry name" value="SINGLE-STRANDED DNA-BINDING PROTEIN"/>
    <property type="match status" value="1"/>
</dbReference>
<evidence type="ECO:0000256" key="1">
    <source>
        <dbReference type="ARBA" id="ARBA00023125"/>
    </source>
</evidence>
<keyword evidence="4" id="KW-1185">Reference proteome</keyword>
<evidence type="ECO:0000256" key="2">
    <source>
        <dbReference type="PROSITE-ProRule" id="PRU00252"/>
    </source>
</evidence>
<dbReference type="InterPro" id="IPR012340">
    <property type="entry name" value="NA-bd_OB-fold"/>
</dbReference>
<dbReference type="GO" id="GO:0042645">
    <property type="term" value="C:mitochondrial nucleoid"/>
    <property type="evidence" value="ECO:0007669"/>
    <property type="project" value="TreeGrafter"/>
</dbReference>
<keyword evidence="1 2" id="KW-0238">DNA-binding</keyword>
<dbReference type="EMBL" id="JACGCM010002261">
    <property type="protein sequence ID" value="KAF6142366.1"/>
    <property type="molecule type" value="Genomic_DNA"/>
</dbReference>
<dbReference type="Proteomes" id="UP000541444">
    <property type="component" value="Unassembled WGS sequence"/>
</dbReference>
<accession>A0A7J7LI87</accession>
<dbReference type="PROSITE" id="PS50935">
    <property type="entry name" value="SSB"/>
    <property type="match status" value="1"/>
</dbReference>
<organism evidence="3 4">
    <name type="scientific">Kingdonia uniflora</name>
    <dbReference type="NCBI Taxonomy" id="39325"/>
    <lineage>
        <taxon>Eukaryota</taxon>
        <taxon>Viridiplantae</taxon>
        <taxon>Streptophyta</taxon>
        <taxon>Embryophyta</taxon>
        <taxon>Tracheophyta</taxon>
        <taxon>Spermatophyta</taxon>
        <taxon>Magnoliopsida</taxon>
        <taxon>Ranunculales</taxon>
        <taxon>Circaeasteraceae</taxon>
        <taxon>Kingdonia</taxon>
    </lineage>
</organism>